<name>A0A732GS43_SALDU</name>
<protein>
    <submittedName>
        <fullName evidence="2">Uncharacterized protein</fullName>
    </submittedName>
</protein>
<dbReference type="EMBL" id="DAASCL010000013">
    <property type="protein sequence ID" value="HAE4977392.1"/>
    <property type="molecule type" value="Genomic_DNA"/>
</dbReference>
<keyword evidence="1" id="KW-0732">Signal</keyword>
<dbReference type="AlphaFoldDB" id="A0A732GS43"/>
<comment type="caution">
    <text evidence="2">The sequence shown here is derived from an EMBL/GenBank/DDBJ whole genome shotgun (WGS) entry which is preliminary data.</text>
</comment>
<feature type="signal peptide" evidence="1">
    <location>
        <begin position="1"/>
        <end position="22"/>
    </location>
</feature>
<accession>A0A732GS43</accession>
<evidence type="ECO:0000256" key="1">
    <source>
        <dbReference type="SAM" id="SignalP"/>
    </source>
</evidence>
<reference evidence="2" key="2">
    <citation type="submission" date="2018-07" db="EMBL/GenBank/DDBJ databases">
        <authorList>
            <consortium name="NCBI Pathogen Detection Project"/>
        </authorList>
    </citation>
    <scope>NUCLEOTIDE SEQUENCE</scope>
    <source>
        <strain evidence="2">10-1049</strain>
    </source>
</reference>
<evidence type="ECO:0000313" key="2">
    <source>
        <dbReference type="EMBL" id="HAE4977392.1"/>
    </source>
</evidence>
<sequence>MKKTQKLLPAAMMLFCSGLTMAVLTSEAYAGNADCNPGQHKCEAPFTIGHDHINP</sequence>
<organism evidence="2">
    <name type="scientific">Salmonella dublin</name>
    <dbReference type="NCBI Taxonomy" id="98360"/>
    <lineage>
        <taxon>Bacteria</taxon>
        <taxon>Pseudomonadati</taxon>
        <taxon>Pseudomonadota</taxon>
        <taxon>Gammaproteobacteria</taxon>
        <taxon>Enterobacterales</taxon>
        <taxon>Enterobacteriaceae</taxon>
        <taxon>Salmonella</taxon>
    </lineage>
</organism>
<reference evidence="2" key="1">
    <citation type="journal article" date="2018" name="Genome Biol.">
        <title>SKESA: strategic k-mer extension for scrupulous assemblies.</title>
        <authorList>
            <person name="Souvorov A."/>
            <person name="Agarwala R."/>
            <person name="Lipman D.J."/>
        </authorList>
    </citation>
    <scope>NUCLEOTIDE SEQUENCE</scope>
    <source>
        <strain evidence="2">10-1049</strain>
    </source>
</reference>
<gene>
    <name evidence="2" type="ORF">G4G51_001935</name>
</gene>
<proteinExistence type="predicted"/>
<feature type="chain" id="PRO_5028473426" evidence="1">
    <location>
        <begin position="23"/>
        <end position="55"/>
    </location>
</feature>